<evidence type="ECO:0000313" key="1">
    <source>
        <dbReference type="EMBL" id="KAK8942582.1"/>
    </source>
</evidence>
<name>A0AAP0BK19_9ASPA</name>
<dbReference type="Pfam" id="PF12609">
    <property type="entry name" value="DUF3774"/>
    <property type="match status" value="1"/>
</dbReference>
<comment type="caution">
    <text evidence="1">The sequence shown here is derived from an EMBL/GenBank/DDBJ whole genome shotgun (WGS) entry which is preliminary data.</text>
</comment>
<reference evidence="1 2" key="1">
    <citation type="journal article" date="2022" name="Nat. Plants">
        <title>Genomes of leafy and leafless Platanthera orchids illuminate the evolution of mycoheterotrophy.</title>
        <authorList>
            <person name="Li M.H."/>
            <person name="Liu K.W."/>
            <person name="Li Z."/>
            <person name="Lu H.C."/>
            <person name="Ye Q.L."/>
            <person name="Zhang D."/>
            <person name="Wang J.Y."/>
            <person name="Li Y.F."/>
            <person name="Zhong Z.M."/>
            <person name="Liu X."/>
            <person name="Yu X."/>
            <person name="Liu D.K."/>
            <person name="Tu X.D."/>
            <person name="Liu B."/>
            <person name="Hao Y."/>
            <person name="Liao X.Y."/>
            <person name="Jiang Y.T."/>
            <person name="Sun W.H."/>
            <person name="Chen J."/>
            <person name="Chen Y.Q."/>
            <person name="Ai Y."/>
            <person name="Zhai J.W."/>
            <person name="Wu S.S."/>
            <person name="Zhou Z."/>
            <person name="Hsiao Y.Y."/>
            <person name="Wu W.L."/>
            <person name="Chen Y.Y."/>
            <person name="Lin Y.F."/>
            <person name="Hsu J.L."/>
            <person name="Li C.Y."/>
            <person name="Wang Z.W."/>
            <person name="Zhao X."/>
            <person name="Zhong W.Y."/>
            <person name="Ma X.K."/>
            <person name="Ma L."/>
            <person name="Huang J."/>
            <person name="Chen G.Z."/>
            <person name="Huang M.Z."/>
            <person name="Huang L."/>
            <person name="Peng D.H."/>
            <person name="Luo Y.B."/>
            <person name="Zou S.Q."/>
            <person name="Chen S.P."/>
            <person name="Lan S."/>
            <person name="Tsai W.C."/>
            <person name="Van de Peer Y."/>
            <person name="Liu Z.J."/>
        </authorList>
    </citation>
    <scope>NUCLEOTIDE SEQUENCE [LARGE SCALE GENOMIC DNA]</scope>
    <source>
        <strain evidence="1">Lor287</strain>
    </source>
</reference>
<dbReference type="InterPro" id="IPR022251">
    <property type="entry name" value="DUF3774_wound-induced"/>
</dbReference>
<gene>
    <name evidence="1" type="ORF">KSP39_PZI009303</name>
</gene>
<organism evidence="1 2">
    <name type="scientific">Platanthera zijinensis</name>
    <dbReference type="NCBI Taxonomy" id="2320716"/>
    <lineage>
        <taxon>Eukaryota</taxon>
        <taxon>Viridiplantae</taxon>
        <taxon>Streptophyta</taxon>
        <taxon>Embryophyta</taxon>
        <taxon>Tracheophyta</taxon>
        <taxon>Spermatophyta</taxon>
        <taxon>Magnoliopsida</taxon>
        <taxon>Liliopsida</taxon>
        <taxon>Asparagales</taxon>
        <taxon>Orchidaceae</taxon>
        <taxon>Orchidoideae</taxon>
        <taxon>Orchideae</taxon>
        <taxon>Orchidinae</taxon>
        <taxon>Platanthera</taxon>
    </lineage>
</organism>
<proteinExistence type="predicted"/>
<protein>
    <submittedName>
        <fullName evidence="1">Uncharacterized protein</fullName>
    </submittedName>
</protein>
<dbReference type="EMBL" id="JBBWWQ010000007">
    <property type="protein sequence ID" value="KAK8942582.1"/>
    <property type="molecule type" value="Genomic_DNA"/>
</dbReference>
<evidence type="ECO:0000313" key="2">
    <source>
        <dbReference type="Proteomes" id="UP001418222"/>
    </source>
</evidence>
<dbReference type="AlphaFoldDB" id="A0AAP0BK19"/>
<sequence length="87" mass="9231">MGYMSRVWMATSVAVVGIGHADQGAKWTAGLASMRLGKEGLAVAGVIPAALFASEQSRSGDFRREEGRGHAEDSVRKAMYLSCWGPS</sequence>
<dbReference type="Proteomes" id="UP001418222">
    <property type="component" value="Unassembled WGS sequence"/>
</dbReference>
<keyword evidence="2" id="KW-1185">Reference proteome</keyword>
<accession>A0AAP0BK19</accession>